<accession>A0A3D4V6Q4</accession>
<feature type="domain" description="DUF5655" evidence="1">
    <location>
        <begin position="91"/>
        <end position="195"/>
    </location>
</feature>
<dbReference type="Pfam" id="PF14117">
    <property type="entry name" value="DUF4287"/>
    <property type="match status" value="1"/>
</dbReference>
<evidence type="ECO:0000313" key="2">
    <source>
        <dbReference type="EMBL" id="HCT56790.1"/>
    </source>
</evidence>
<reference evidence="2 3" key="1">
    <citation type="journal article" date="2018" name="Nat. Biotechnol.">
        <title>A standardized bacterial taxonomy based on genome phylogeny substantially revises the tree of life.</title>
        <authorList>
            <person name="Parks D.H."/>
            <person name="Chuvochina M."/>
            <person name="Waite D.W."/>
            <person name="Rinke C."/>
            <person name="Skarshewski A."/>
            <person name="Chaumeil P.A."/>
            <person name="Hugenholtz P."/>
        </authorList>
    </citation>
    <scope>NUCLEOTIDE SEQUENCE [LARGE SCALE GENOMIC DNA]</scope>
    <source>
        <strain evidence="2">UBA8844</strain>
    </source>
</reference>
<name>A0A3D4V6Q4_9BACT</name>
<evidence type="ECO:0000259" key="1">
    <source>
        <dbReference type="Pfam" id="PF18899"/>
    </source>
</evidence>
<comment type="caution">
    <text evidence="2">The sequence shown here is derived from an EMBL/GenBank/DDBJ whole genome shotgun (WGS) entry which is preliminary data.</text>
</comment>
<dbReference type="Pfam" id="PF18899">
    <property type="entry name" value="DUF5655"/>
    <property type="match status" value="1"/>
</dbReference>
<dbReference type="InterPro" id="IPR043714">
    <property type="entry name" value="DUF5655"/>
</dbReference>
<organism evidence="2 3">
    <name type="scientific">Gemmatimonas aurantiaca</name>
    <dbReference type="NCBI Taxonomy" id="173480"/>
    <lineage>
        <taxon>Bacteria</taxon>
        <taxon>Pseudomonadati</taxon>
        <taxon>Gemmatimonadota</taxon>
        <taxon>Gemmatimonadia</taxon>
        <taxon>Gemmatimonadales</taxon>
        <taxon>Gemmatimonadaceae</taxon>
        <taxon>Gemmatimonas</taxon>
    </lineage>
</organism>
<proteinExistence type="predicted"/>
<evidence type="ECO:0000313" key="3">
    <source>
        <dbReference type="Proteomes" id="UP000264071"/>
    </source>
</evidence>
<dbReference type="AlphaFoldDB" id="A0A3D4V6Q4"/>
<dbReference type="InterPro" id="IPR025629">
    <property type="entry name" value="DUF4287"/>
</dbReference>
<dbReference type="OMA" id="NMPEKTG"/>
<dbReference type="Proteomes" id="UP000264071">
    <property type="component" value="Unassembled WGS sequence"/>
</dbReference>
<gene>
    <name evidence="2" type="ORF">DGD08_06210</name>
</gene>
<dbReference type="EMBL" id="DPIY01000006">
    <property type="protein sequence ID" value="HCT56790.1"/>
    <property type="molecule type" value="Genomic_DNA"/>
</dbReference>
<protein>
    <submittedName>
        <fullName evidence="2">DUF4287 domain-containing protein</fullName>
    </submittedName>
</protein>
<sequence>MDVDKALATQLANIEKRTGKTLAELQAIVQASGLTKHGECVNMLKTSLGMGHGDANTVVHTVKQLAVAGTASSARAPSTDRAESVPSDVLDALYSGAKTALRPIHDALLVRMHTLGAFESSPKKSYVSYRRSKQFCMIGPATNSRVEVGLNVRGLQAQDRLEELPAGQMCQYKVRVTDVSQVDDELIAWIALAYEGA</sequence>